<dbReference type="Proteomes" id="UP000006562">
    <property type="component" value="Chromosome"/>
</dbReference>
<evidence type="ECO:0000313" key="2">
    <source>
        <dbReference type="EMBL" id="CBI42408.1"/>
    </source>
</evidence>
<sequence>MNKTIGITGLIISLAVQSFSADESLSHKIATALLFVSIMIYNFEHAKDYSKKSLVILGVTFILFMLGIYQLLSFTSDYFEKLNVNFRYILLFEIALIIALVTIAVNVMKYIANRLRKSPNGKGL</sequence>
<evidence type="ECO:0000313" key="3">
    <source>
        <dbReference type="Proteomes" id="UP000006562"/>
    </source>
</evidence>
<reference evidence="3" key="2">
    <citation type="journal article" date="2011" name="J. Biotechnol.">
        <title>Genome sequence of B. amyloliquefaciens type strain DSM7(T) reveals differences to plant-associated B. amyloliquefaciens FZB42.</title>
        <authorList>
            <person name="Ruckert C."/>
            <person name="Blom J."/>
            <person name="Chen X."/>
            <person name="Reva O."/>
            <person name="Borriss R."/>
        </authorList>
    </citation>
    <scope>NUCLEOTIDE SEQUENCE [LARGE SCALE GENOMIC DNA]</scope>
    <source>
        <strain evidence="3">DSM 7</strain>
    </source>
</reference>
<dbReference type="KEGG" id="bao:BAMF_1282"/>
<organism evidence="2 3">
    <name type="scientific">Bacillus amyloliquefaciens (strain ATCC 23350 / DSM 7 / BCRC 11601 / CCUG 28519 / NBRC 15535 / NRRL B-14393 / F)</name>
    <dbReference type="NCBI Taxonomy" id="692420"/>
    <lineage>
        <taxon>Bacteria</taxon>
        <taxon>Bacillati</taxon>
        <taxon>Bacillota</taxon>
        <taxon>Bacilli</taxon>
        <taxon>Bacillales</taxon>
        <taxon>Bacillaceae</taxon>
        <taxon>Bacillus</taxon>
        <taxon>Bacillus amyloliquefaciens group</taxon>
    </lineage>
</organism>
<name>A0A9P1JG06_BACAS</name>
<protein>
    <submittedName>
        <fullName evidence="2">Membrane protein phage SPbeta</fullName>
    </submittedName>
</protein>
<reference evidence="2 3" key="1">
    <citation type="journal article" date="2011" name="Int. J. Syst. Evol. Microbiol.">
        <title>Relationship of Bacillus amyloliquefaciens clades associated with strains DSM 7T and FZB42T: a proposal for Bacillus amyloliquefaciens subsp. amyloliquefaciens subsp. nov. and Bacillus amyloliquefaciens subsp. plantarum subsp. nov. based on complete genome sequence comparisons.</title>
        <authorList>
            <person name="Borriss R."/>
            <person name="Chen X.H."/>
            <person name="Rueckert C."/>
            <person name="Blom J."/>
            <person name="Becker A."/>
            <person name="Baumgarth B."/>
            <person name="Fan B."/>
            <person name="Pukall R."/>
            <person name="Schumann P."/>
            <person name="Sproer C."/>
            <person name="Junge H."/>
            <person name="Vater J."/>
            <person name="Puhler A."/>
            <person name="Klenk H.P."/>
        </authorList>
    </citation>
    <scope>NUCLEOTIDE SEQUENCE [LARGE SCALE GENOMIC DNA]</scope>
    <source>
        <strain evidence="3">DSM 7</strain>
    </source>
</reference>
<accession>A0A9P1JG06</accession>
<keyword evidence="1" id="KW-0812">Transmembrane</keyword>
<feature type="transmembrane region" description="Helical" evidence="1">
    <location>
        <begin position="55"/>
        <end position="74"/>
    </location>
</feature>
<keyword evidence="3" id="KW-1185">Reference proteome</keyword>
<dbReference type="AlphaFoldDB" id="A0A9P1JG06"/>
<evidence type="ECO:0000256" key="1">
    <source>
        <dbReference type="SAM" id="Phobius"/>
    </source>
</evidence>
<keyword evidence="1" id="KW-0472">Membrane</keyword>
<gene>
    <name evidence="2" type="primary">yoqO</name>
    <name evidence="2" type="ordered locus">BAMF_1282</name>
</gene>
<dbReference type="RefSeq" id="WP_013351886.1">
    <property type="nucleotide sequence ID" value="NC_014551.1"/>
</dbReference>
<feature type="transmembrane region" description="Helical" evidence="1">
    <location>
        <begin position="86"/>
        <end position="108"/>
    </location>
</feature>
<dbReference type="Pfam" id="PF14037">
    <property type="entry name" value="YoqO"/>
    <property type="match status" value="1"/>
</dbReference>
<feature type="transmembrane region" description="Helical" evidence="1">
    <location>
        <begin position="25"/>
        <end position="43"/>
    </location>
</feature>
<proteinExistence type="predicted"/>
<dbReference type="InterPro" id="IPR025621">
    <property type="entry name" value="YoqO"/>
</dbReference>
<keyword evidence="1" id="KW-1133">Transmembrane helix</keyword>
<dbReference type="EMBL" id="FN597644">
    <property type="protein sequence ID" value="CBI42408.1"/>
    <property type="molecule type" value="Genomic_DNA"/>
</dbReference>